<dbReference type="Pfam" id="PF01284">
    <property type="entry name" value="MARVEL"/>
    <property type="match status" value="1"/>
</dbReference>
<keyword evidence="4 5" id="KW-0472">Membrane</keyword>
<dbReference type="PANTHER" id="PTHR28165">
    <property type="entry name" value="NON-CLASSICAL EXPORT PROTEIN 2-RELATED"/>
    <property type="match status" value="1"/>
</dbReference>
<organism evidence="7 8">
    <name type="scientific">Nadsonia fulvescens var. elongata DSM 6958</name>
    <dbReference type="NCBI Taxonomy" id="857566"/>
    <lineage>
        <taxon>Eukaryota</taxon>
        <taxon>Fungi</taxon>
        <taxon>Dikarya</taxon>
        <taxon>Ascomycota</taxon>
        <taxon>Saccharomycotina</taxon>
        <taxon>Dipodascomycetes</taxon>
        <taxon>Dipodascales</taxon>
        <taxon>Dipodascales incertae sedis</taxon>
        <taxon>Nadsonia</taxon>
    </lineage>
</organism>
<keyword evidence="8" id="KW-1185">Reference proteome</keyword>
<dbReference type="OrthoDB" id="5423111at2759"/>
<dbReference type="STRING" id="857566.A0A1E3PRA9"/>
<evidence type="ECO:0000313" key="7">
    <source>
        <dbReference type="EMBL" id="ODQ67482.1"/>
    </source>
</evidence>
<comment type="subcellular location">
    <subcellularLocation>
        <location evidence="1">Membrane</location>
        <topology evidence="1">Multi-pass membrane protein</topology>
    </subcellularLocation>
</comment>
<protein>
    <recommendedName>
        <fullName evidence="6">MARVEL domain-containing protein</fullName>
    </recommendedName>
</protein>
<evidence type="ECO:0000256" key="2">
    <source>
        <dbReference type="ARBA" id="ARBA00022692"/>
    </source>
</evidence>
<evidence type="ECO:0000313" key="8">
    <source>
        <dbReference type="Proteomes" id="UP000095009"/>
    </source>
</evidence>
<reference evidence="7 8" key="1">
    <citation type="journal article" date="2016" name="Proc. Natl. Acad. Sci. U.S.A.">
        <title>Comparative genomics of biotechnologically important yeasts.</title>
        <authorList>
            <person name="Riley R."/>
            <person name="Haridas S."/>
            <person name="Wolfe K.H."/>
            <person name="Lopes M.R."/>
            <person name="Hittinger C.T."/>
            <person name="Goeker M."/>
            <person name="Salamov A.A."/>
            <person name="Wisecaver J.H."/>
            <person name="Long T.M."/>
            <person name="Calvey C.H."/>
            <person name="Aerts A.L."/>
            <person name="Barry K.W."/>
            <person name="Choi C."/>
            <person name="Clum A."/>
            <person name="Coughlan A.Y."/>
            <person name="Deshpande S."/>
            <person name="Douglass A.P."/>
            <person name="Hanson S.J."/>
            <person name="Klenk H.-P."/>
            <person name="LaButti K.M."/>
            <person name="Lapidus A."/>
            <person name="Lindquist E.A."/>
            <person name="Lipzen A.M."/>
            <person name="Meier-Kolthoff J.P."/>
            <person name="Ohm R.A."/>
            <person name="Otillar R.P."/>
            <person name="Pangilinan J.L."/>
            <person name="Peng Y."/>
            <person name="Rokas A."/>
            <person name="Rosa C.A."/>
            <person name="Scheuner C."/>
            <person name="Sibirny A.A."/>
            <person name="Slot J.C."/>
            <person name="Stielow J.B."/>
            <person name="Sun H."/>
            <person name="Kurtzman C.P."/>
            <person name="Blackwell M."/>
            <person name="Grigoriev I.V."/>
            <person name="Jeffries T.W."/>
        </authorList>
    </citation>
    <scope>NUCLEOTIDE SEQUENCE [LARGE SCALE GENOMIC DNA]</scope>
    <source>
        <strain evidence="7 8">DSM 6958</strain>
    </source>
</reference>
<dbReference type="GO" id="GO:0070941">
    <property type="term" value="P:eisosome assembly"/>
    <property type="evidence" value="ECO:0007669"/>
    <property type="project" value="TreeGrafter"/>
</dbReference>
<dbReference type="GO" id="GO:0005886">
    <property type="term" value="C:plasma membrane"/>
    <property type="evidence" value="ECO:0007669"/>
    <property type="project" value="TreeGrafter"/>
</dbReference>
<dbReference type="GO" id="GO:0032126">
    <property type="term" value="C:eisosome"/>
    <property type="evidence" value="ECO:0007669"/>
    <property type="project" value="TreeGrafter"/>
</dbReference>
<feature type="transmembrane region" description="Helical" evidence="5">
    <location>
        <begin position="37"/>
        <end position="60"/>
    </location>
</feature>
<evidence type="ECO:0000256" key="4">
    <source>
        <dbReference type="ARBA" id="ARBA00023136"/>
    </source>
</evidence>
<dbReference type="PANTHER" id="PTHR28165:SF1">
    <property type="entry name" value="NON-CLASSICAL EXPORT PROTEIN 2-RELATED"/>
    <property type="match status" value="1"/>
</dbReference>
<dbReference type="GO" id="GO:0072659">
    <property type="term" value="P:protein localization to plasma membrane"/>
    <property type="evidence" value="ECO:0007669"/>
    <property type="project" value="TreeGrafter"/>
</dbReference>
<dbReference type="AlphaFoldDB" id="A0A1E3PRA9"/>
<feature type="transmembrane region" description="Helical" evidence="5">
    <location>
        <begin position="72"/>
        <end position="92"/>
    </location>
</feature>
<name>A0A1E3PRA9_9ASCO</name>
<keyword evidence="3 5" id="KW-1133">Transmembrane helix</keyword>
<sequence length="180" mass="19580">MNYLILGLRAFILISAVISLGLTGDLAAGAGYSIPRLSFAIFASAFAILFGVFFAVFAEIYERFSFPIINSINDFLNAVFTFAAATALAKTIGNCLHNTYYVSDYNNKTYSQILNYNEITRGSTGDCREAQAAVAFLYFSFFTFLGLLIVNIINCVKLGAFTTSRKSDTVNTGIPTLSSP</sequence>
<dbReference type="Proteomes" id="UP000095009">
    <property type="component" value="Unassembled WGS sequence"/>
</dbReference>
<accession>A0A1E3PRA9</accession>
<evidence type="ECO:0000256" key="5">
    <source>
        <dbReference type="SAM" id="Phobius"/>
    </source>
</evidence>
<proteinExistence type="predicted"/>
<feature type="transmembrane region" description="Helical" evidence="5">
    <location>
        <begin position="135"/>
        <end position="156"/>
    </location>
</feature>
<evidence type="ECO:0000256" key="3">
    <source>
        <dbReference type="ARBA" id="ARBA00022989"/>
    </source>
</evidence>
<evidence type="ECO:0000259" key="6">
    <source>
        <dbReference type="Pfam" id="PF01284"/>
    </source>
</evidence>
<dbReference type="EMBL" id="KV454407">
    <property type="protein sequence ID" value="ODQ67482.1"/>
    <property type="molecule type" value="Genomic_DNA"/>
</dbReference>
<dbReference type="InterPro" id="IPR008253">
    <property type="entry name" value="Marvel"/>
</dbReference>
<evidence type="ECO:0000256" key="1">
    <source>
        <dbReference type="ARBA" id="ARBA00004141"/>
    </source>
</evidence>
<feature type="domain" description="MARVEL" evidence="6">
    <location>
        <begin position="6"/>
        <end position="149"/>
    </location>
</feature>
<gene>
    <name evidence="7" type="ORF">NADFUDRAFT_81951</name>
</gene>
<dbReference type="InterPro" id="IPR052649">
    <property type="entry name" value="NCE102-like"/>
</dbReference>
<keyword evidence="2 5" id="KW-0812">Transmembrane</keyword>